<dbReference type="EMBL" id="FNAO01000030">
    <property type="protein sequence ID" value="SDF24916.1"/>
    <property type="molecule type" value="Genomic_DNA"/>
</dbReference>
<accession>A0A1G7JJ50</accession>
<dbReference type="PANTHER" id="PTHR42901:SF1">
    <property type="entry name" value="ALCOHOL DEHYDROGENASE"/>
    <property type="match status" value="1"/>
</dbReference>
<protein>
    <submittedName>
        <fullName evidence="3">Short-chain dehydrogenase</fullName>
    </submittedName>
</protein>
<comment type="similarity">
    <text evidence="1">Belongs to the short-chain dehydrogenases/reductases (SDR) family.</text>
</comment>
<evidence type="ECO:0000313" key="3">
    <source>
        <dbReference type="EMBL" id="SDF24916.1"/>
    </source>
</evidence>
<dbReference type="NCBIfam" id="NF006776">
    <property type="entry name" value="PRK09291.1"/>
    <property type="match status" value="1"/>
</dbReference>
<sequence length="263" mass="29266">MTKTILITGAGHGFAKTTAFILAEKGHNVIATAEIWPQVSELKAEAKAKNLTNLVIEKLDVTKQRERDYLIKKYDIDILFSNAGLMEAGPIGEQPLDLIRSMFDINVFSALEFAQGFIKKMVAKKSGKIVFTSSMGGLLTVPYASAYCATKHALEAIAEGLKTELEPFNIKIATVNPGAFDTGFNDRGMDSIRHWYDPKTNFTSEQIFAGFEEMLSQQFDPQMMVDVIVDVILSDNPNFRNVCPQPIEDYIKQLQADAWTLKS</sequence>
<evidence type="ECO:0000256" key="1">
    <source>
        <dbReference type="ARBA" id="ARBA00006484"/>
    </source>
</evidence>
<dbReference type="InterPro" id="IPR002347">
    <property type="entry name" value="SDR_fam"/>
</dbReference>
<dbReference type="Gene3D" id="3.40.50.720">
    <property type="entry name" value="NAD(P)-binding Rossmann-like Domain"/>
    <property type="match status" value="1"/>
</dbReference>
<dbReference type="InterPro" id="IPR036291">
    <property type="entry name" value="NAD(P)-bd_dom_sf"/>
</dbReference>
<dbReference type="AlphaFoldDB" id="A0A1G7JJ50"/>
<dbReference type="Proteomes" id="UP000199109">
    <property type="component" value="Unassembled WGS sequence"/>
</dbReference>
<reference evidence="3 4" key="1">
    <citation type="submission" date="2016-10" db="EMBL/GenBank/DDBJ databases">
        <authorList>
            <person name="de Groot N.N."/>
        </authorList>
    </citation>
    <scope>NUCLEOTIDE SEQUENCE [LARGE SCALE GENOMIC DNA]</scope>
    <source>
        <strain evidence="3 4">DSM 23421</strain>
    </source>
</reference>
<dbReference type="STRING" id="641691.SAMN05421636_1303"/>
<dbReference type="CDD" id="cd05374">
    <property type="entry name" value="17beta-HSD-like_SDR_c"/>
    <property type="match status" value="1"/>
</dbReference>
<dbReference type="RefSeq" id="WP_091874457.1">
    <property type="nucleotide sequence ID" value="NZ_FNAO01000030.1"/>
</dbReference>
<keyword evidence="2" id="KW-0560">Oxidoreductase</keyword>
<proteinExistence type="inferred from homology"/>
<dbReference type="PANTHER" id="PTHR42901">
    <property type="entry name" value="ALCOHOL DEHYDROGENASE"/>
    <property type="match status" value="1"/>
</dbReference>
<organism evidence="3 4">
    <name type="scientific">Pricia antarctica</name>
    <dbReference type="NCBI Taxonomy" id="641691"/>
    <lineage>
        <taxon>Bacteria</taxon>
        <taxon>Pseudomonadati</taxon>
        <taxon>Bacteroidota</taxon>
        <taxon>Flavobacteriia</taxon>
        <taxon>Flavobacteriales</taxon>
        <taxon>Flavobacteriaceae</taxon>
        <taxon>Pricia</taxon>
    </lineage>
</organism>
<gene>
    <name evidence="3" type="ORF">SAMN05421636_1303</name>
</gene>
<evidence type="ECO:0000256" key="2">
    <source>
        <dbReference type="ARBA" id="ARBA00023002"/>
    </source>
</evidence>
<dbReference type="OrthoDB" id="1235794at2"/>
<name>A0A1G7JJ50_9FLAO</name>
<keyword evidence="4" id="KW-1185">Reference proteome</keyword>
<dbReference type="PRINTS" id="PR00081">
    <property type="entry name" value="GDHRDH"/>
</dbReference>
<evidence type="ECO:0000313" key="4">
    <source>
        <dbReference type="Proteomes" id="UP000199109"/>
    </source>
</evidence>
<dbReference type="GO" id="GO:0016491">
    <property type="term" value="F:oxidoreductase activity"/>
    <property type="evidence" value="ECO:0007669"/>
    <property type="project" value="UniProtKB-KW"/>
</dbReference>
<dbReference type="SUPFAM" id="SSF51735">
    <property type="entry name" value="NAD(P)-binding Rossmann-fold domains"/>
    <property type="match status" value="1"/>
</dbReference>
<dbReference type="Pfam" id="PF00106">
    <property type="entry name" value="adh_short"/>
    <property type="match status" value="1"/>
</dbReference>